<feature type="compositionally biased region" description="Acidic residues" evidence="2">
    <location>
        <begin position="1"/>
        <end position="24"/>
    </location>
</feature>
<evidence type="ECO:0000256" key="1">
    <source>
        <dbReference type="SAM" id="Coils"/>
    </source>
</evidence>
<dbReference type="SMART" id="SM00368">
    <property type="entry name" value="LRR_RI"/>
    <property type="match status" value="4"/>
</dbReference>
<evidence type="ECO:0000313" key="5">
    <source>
        <dbReference type="Proteomes" id="UP000002729"/>
    </source>
</evidence>
<evidence type="ECO:0000313" key="4">
    <source>
        <dbReference type="EMBL" id="EGB09850.1"/>
    </source>
</evidence>
<feature type="region of interest" description="Disordered" evidence="2">
    <location>
        <begin position="484"/>
        <end position="521"/>
    </location>
</feature>
<dbReference type="InterPro" id="IPR001810">
    <property type="entry name" value="F-box_dom"/>
</dbReference>
<feature type="domain" description="F-box" evidence="3">
    <location>
        <begin position="551"/>
        <end position="597"/>
    </location>
</feature>
<dbReference type="Gene3D" id="3.80.10.10">
    <property type="entry name" value="Ribonuclease Inhibitor"/>
    <property type="match status" value="2"/>
</dbReference>
<reference evidence="4 5" key="1">
    <citation type="journal article" date="2011" name="Proc. Natl. Acad. Sci. U.S.A.">
        <title>Niche of harmful alga Aureococcus anophagefferens revealed through ecogenomics.</title>
        <authorList>
            <person name="Gobler C.J."/>
            <person name="Berry D.L."/>
            <person name="Dyhrman S.T."/>
            <person name="Wilhelm S.W."/>
            <person name="Salamov A."/>
            <person name="Lobanov A.V."/>
            <person name="Zhang Y."/>
            <person name="Collier J.L."/>
            <person name="Wurch L.L."/>
            <person name="Kustka A.B."/>
            <person name="Dill B.D."/>
            <person name="Shah M."/>
            <person name="VerBerkmoes N.C."/>
            <person name="Kuo A."/>
            <person name="Terry A."/>
            <person name="Pangilinan J."/>
            <person name="Lindquist E.A."/>
            <person name="Lucas S."/>
            <person name="Paulsen I.T."/>
            <person name="Hattenrath-Lehmann T.K."/>
            <person name="Talmage S.C."/>
            <person name="Walker E.A."/>
            <person name="Koch F."/>
            <person name="Burson A.M."/>
            <person name="Marcoval M.A."/>
            <person name="Tang Y.Z."/>
            <person name="Lecleir G.R."/>
            <person name="Coyne K.J."/>
            <person name="Berg G.M."/>
            <person name="Bertrand E.M."/>
            <person name="Saito M.A."/>
            <person name="Gladyshev V.N."/>
            <person name="Grigoriev I.V."/>
        </authorList>
    </citation>
    <scope>NUCLEOTIDE SEQUENCE [LARGE SCALE GENOMIC DNA]</scope>
    <source>
        <strain evidence="5">CCMP 1984</strain>
    </source>
</reference>
<organism evidence="5">
    <name type="scientific">Aureococcus anophagefferens</name>
    <name type="common">Harmful bloom alga</name>
    <dbReference type="NCBI Taxonomy" id="44056"/>
    <lineage>
        <taxon>Eukaryota</taxon>
        <taxon>Sar</taxon>
        <taxon>Stramenopiles</taxon>
        <taxon>Ochrophyta</taxon>
        <taxon>Pelagophyceae</taxon>
        <taxon>Pelagomonadales</taxon>
        <taxon>Pelagomonadaceae</taxon>
        <taxon>Aureococcus</taxon>
    </lineage>
</organism>
<accession>F0Y577</accession>
<dbReference type="Proteomes" id="UP000002729">
    <property type="component" value="Unassembled WGS sequence"/>
</dbReference>
<dbReference type="eggNOG" id="KOG4308">
    <property type="taxonomic scope" value="Eukaryota"/>
</dbReference>
<dbReference type="PANTHER" id="PTHR24114">
    <property type="entry name" value="LEUCINE RICH REPEAT FAMILY PROTEIN"/>
    <property type="match status" value="1"/>
</dbReference>
<feature type="coiled-coil region" evidence="1">
    <location>
        <begin position="79"/>
        <end position="123"/>
    </location>
</feature>
<dbReference type="SUPFAM" id="SSF52047">
    <property type="entry name" value="RNI-like"/>
    <property type="match status" value="1"/>
</dbReference>
<dbReference type="Pfam" id="PF00646">
    <property type="entry name" value="F-box"/>
    <property type="match status" value="1"/>
</dbReference>
<dbReference type="KEGG" id="aaf:AURANDRAFT_63048"/>
<feature type="compositionally biased region" description="Basic residues" evidence="2">
    <location>
        <begin position="400"/>
        <end position="414"/>
    </location>
</feature>
<feature type="region of interest" description="Disordered" evidence="2">
    <location>
        <begin position="359"/>
        <end position="425"/>
    </location>
</feature>
<dbReference type="InterPro" id="IPR032675">
    <property type="entry name" value="LRR_dom_sf"/>
</dbReference>
<proteinExistence type="predicted"/>
<feature type="region of interest" description="Disordered" evidence="2">
    <location>
        <begin position="1"/>
        <end position="36"/>
    </location>
</feature>
<sequence>MMGEDFTEEDLDAGDVLEDADDGDENGREREDSIDLADLKPMDAFLMKMEDLVTEMERRHLHPKGFFNDDAKELQKYFDQEHFKELEKIKEERREQRQRSRMKAQLQKKRLQLEKQLREEQDAVANDPQIEAWLSVVRSDQTRPSARIGVNSVTARALAKAMWNNKSLTSLDLSRNDLSDFAGAQIGRMLKRNAALVKLELNENRLGPRACHAFGEALHTNGTLKTLSLESNPLTNESTDQTGVVALAQALSSNASLTLLNLWRCDLGTTAGAELAKALHLNSSIINLDVGNNGVLVADKRRIADKVDANKKETRAIALQNHAFQEQLRKEAAGRQAIADEEQKARELEEWMDAQKDLRAAERMAEADAEREKRREEERVKAEAERVAREEKKAKEEAAKKKKGKKGKKGKKSSASKEYTSAASGASRGAQIARSIFGRFGFGFAPLLGRHLDVFASVTCGAKSGCPAWPAAVSAAPAAAATAASAPPDASSQRAKSTLEPKAPRPPNRTGTRSAPAAAAAARSAATAASSSAAAPSAPASLKIRAMEMNPATLLWLPDDLAHLIIEHVDGFDLARLSQTCGRCLAAHADEQAWESVVRARWFDRRWLGQRRGLTRAASAVSVRQCGAATWARAYRELARRQFAPRTWLTPRHAKIVARRRVGSAAAWATVAHTADCRTVGASGQGSSAPAIDLRVLVQNVGAEAVCFDPARIAVTWLACVDEAGRVAPRPCEILFAEIFARGHERRDARRRPGVETLGVLTWAAAIVRVAVPDCYYEGDFLERAVELRVPFVETGSPRHALSARESRLLLETGSAAPQLLTMPFVGPEHVHRWYTELPGGCVVLATGL</sequence>
<dbReference type="InParanoid" id="F0Y577"/>
<dbReference type="InterPro" id="IPR036047">
    <property type="entry name" value="F-box-like_dom_sf"/>
</dbReference>
<protein>
    <recommendedName>
        <fullName evidence="3">F-box domain-containing protein</fullName>
    </recommendedName>
</protein>
<dbReference type="InterPro" id="IPR052394">
    <property type="entry name" value="LRR-containing"/>
</dbReference>
<dbReference type="PROSITE" id="PS50181">
    <property type="entry name" value="FBOX"/>
    <property type="match status" value="1"/>
</dbReference>
<keyword evidence="5" id="KW-1185">Reference proteome</keyword>
<dbReference type="EMBL" id="GL833125">
    <property type="protein sequence ID" value="EGB09850.1"/>
    <property type="molecule type" value="Genomic_DNA"/>
</dbReference>
<dbReference type="RefSeq" id="XP_009035881.1">
    <property type="nucleotide sequence ID" value="XM_009037633.1"/>
</dbReference>
<dbReference type="PANTHER" id="PTHR24114:SF2">
    <property type="entry name" value="F-BOX DOMAIN-CONTAINING PROTEIN-RELATED"/>
    <property type="match status" value="1"/>
</dbReference>
<evidence type="ECO:0000256" key="2">
    <source>
        <dbReference type="SAM" id="MobiDB-lite"/>
    </source>
</evidence>
<feature type="compositionally biased region" description="Basic and acidic residues" evidence="2">
    <location>
        <begin position="25"/>
        <end position="36"/>
    </location>
</feature>
<dbReference type="OrthoDB" id="120976at2759"/>
<keyword evidence="1" id="KW-0175">Coiled coil</keyword>
<dbReference type="GeneID" id="20224160"/>
<dbReference type="AlphaFoldDB" id="F0Y577"/>
<feature type="compositionally biased region" description="Basic and acidic residues" evidence="2">
    <location>
        <begin position="359"/>
        <end position="399"/>
    </location>
</feature>
<dbReference type="SUPFAM" id="SSF81383">
    <property type="entry name" value="F-box domain"/>
    <property type="match status" value="1"/>
</dbReference>
<evidence type="ECO:0000259" key="3">
    <source>
        <dbReference type="PROSITE" id="PS50181"/>
    </source>
</evidence>
<name>F0Y577_AURAN</name>
<gene>
    <name evidence="4" type="ORF">AURANDRAFT_63048</name>
</gene>
<feature type="compositionally biased region" description="Low complexity" evidence="2">
    <location>
        <begin position="512"/>
        <end position="521"/>
    </location>
</feature>